<dbReference type="PANTHER" id="PTHR36566:SF1">
    <property type="entry name" value="PYRIDINIUM-3,5-BISTHIOCARBOXYLIC ACID MONONUCLEOTIDE NICKEL INSERTION PROTEIN"/>
    <property type="match status" value="1"/>
</dbReference>
<dbReference type="Pfam" id="PF01969">
    <property type="entry name" value="Ni_insertion"/>
    <property type="match status" value="1"/>
</dbReference>
<dbReference type="Gene3D" id="3.40.980.10">
    <property type="entry name" value="MoaB/Mog-like domain"/>
    <property type="match status" value="1"/>
</dbReference>
<evidence type="ECO:0000313" key="3">
    <source>
        <dbReference type="EMBL" id="CCW34412.1"/>
    </source>
</evidence>
<keyword evidence="4" id="KW-1185">Reference proteome</keyword>
<keyword evidence="1" id="KW-0533">Nickel</keyword>
<dbReference type="KEGG" id="ccz:CCALI_00583"/>
<dbReference type="AlphaFoldDB" id="S0EVM6"/>
<evidence type="ECO:0000313" key="4">
    <source>
        <dbReference type="Proteomes" id="UP000014227"/>
    </source>
</evidence>
<dbReference type="CDD" id="cd00886">
    <property type="entry name" value="MogA_MoaB"/>
    <property type="match status" value="1"/>
</dbReference>
<organism evidence="3 4">
    <name type="scientific">Chthonomonas calidirosea (strain DSM 23976 / ICMP 18418 / T49)</name>
    <dbReference type="NCBI Taxonomy" id="1303518"/>
    <lineage>
        <taxon>Bacteria</taxon>
        <taxon>Bacillati</taxon>
        <taxon>Armatimonadota</taxon>
        <taxon>Chthonomonadia</taxon>
        <taxon>Chthonomonadales</taxon>
        <taxon>Chthonomonadaceae</taxon>
        <taxon>Chthonomonas</taxon>
    </lineage>
</organism>
<reference evidence="4" key="1">
    <citation type="submission" date="2013-03" db="EMBL/GenBank/DDBJ databases">
        <title>Genome sequence of Chthonomonas calidirosea, the first sequenced genome from the Armatimonadetes phylum (formally candidate division OP10).</title>
        <authorList>
            <person name="Lee K.C.Y."/>
            <person name="Morgan X.C."/>
            <person name="Dunfield P.F."/>
            <person name="Tamas I."/>
            <person name="Houghton K.M."/>
            <person name="Vyssotski M."/>
            <person name="Ryan J.L.J."/>
            <person name="Lagutin K."/>
            <person name="McDonald I.R."/>
            <person name="Stott M.B."/>
        </authorList>
    </citation>
    <scope>NUCLEOTIDE SEQUENCE [LARGE SCALE GENOMIC DNA]</scope>
    <source>
        <strain evidence="4">DSM 23976 / ICMP 18418 / T49</strain>
    </source>
</reference>
<name>S0EVM6_CHTCT</name>
<protein>
    <submittedName>
        <fullName evidence="3">Uncharacterized conserved protein</fullName>
    </submittedName>
</protein>
<dbReference type="Gene3D" id="3.30.70.1380">
    <property type="entry name" value="Transcriptional regulatory protein pf0864 domain like"/>
    <property type="match status" value="1"/>
</dbReference>
<dbReference type="InterPro" id="IPR036425">
    <property type="entry name" value="MoaB/Mog-like_dom_sf"/>
</dbReference>
<dbReference type="EMBL" id="HF951689">
    <property type="protein sequence ID" value="CCW34412.1"/>
    <property type="molecule type" value="Genomic_DNA"/>
</dbReference>
<proteinExistence type="predicted"/>
<dbReference type="SUPFAM" id="SSF53218">
    <property type="entry name" value="Molybdenum cofactor biosynthesis proteins"/>
    <property type="match status" value="1"/>
</dbReference>
<evidence type="ECO:0000256" key="1">
    <source>
        <dbReference type="ARBA" id="ARBA00022596"/>
    </source>
</evidence>
<dbReference type="InterPro" id="IPR001453">
    <property type="entry name" value="MoaB/Mog_dom"/>
</dbReference>
<dbReference type="HOGENOM" id="CLU_813031_0_0_0"/>
<dbReference type="PANTHER" id="PTHR36566">
    <property type="entry name" value="NICKEL INSERTION PROTEIN-RELATED"/>
    <property type="match status" value="1"/>
</dbReference>
<dbReference type="RefSeq" id="WP_016481974.1">
    <property type="nucleotide sequence ID" value="NC_021487.1"/>
</dbReference>
<evidence type="ECO:0000259" key="2">
    <source>
        <dbReference type="SMART" id="SM00852"/>
    </source>
</evidence>
<feature type="domain" description="MoaB/Mog" evidence="2">
    <location>
        <begin position="8"/>
        <end position="152"/>
    </location>
</feature>
<dbReference type="STRING" id="454171.CP488_00571"/>
<dbReference type="eggNOG" id="COG0521">
    <property type="taxonomic scope" value="Bacteria"/>
</dbReference>
<dbReference type="SMART" id="SM00852">
    <property type="entry name" value="MoCF_biosynth"/>
    <property type="match status" value="1"/>
</dbReference>
<dbReference type="Proteomes" id="UP000014227">
    <property type="component" value="Chromosome I"/>
</dbReference>
<dbReference type="PATRIC" id="fig|1303518.3.peg.590"/>
<dbReference type="Pfam" id="PF00994">
    <property type="entry name" value="MoCF_biosynth"/>
    <property type="match status" value="1"/>
</dbReference>
<gene>
    <name evidence="3" type="ORF">CCALI_00583</name>
</gene>
<sequence length="341" mass="37885">MSQTIRFCLLFIGDDVARGEEEAKAVGNWVEETFQTRGWELVEKQAVPDNPPQIAETLRRWSDGRCDLLLTLGGTGFSPRASAPEATRQVIQREAPGVMECIRLWGAMQAPTLLLSRGVAGLRNRVLIVNLPFSLEEVQAALRVLMPLLPRAIAELRDEPVPSLSWEELPRELATGQEASSEDSGGETPQTVAVLETNLDDFSPEFYEPLLERLFAVGALDVYLTPIYMKKGRPATLLTVLGPQEKSETLAEVIFTETTTFGIRHTLMARYVLARRWESIETPYGPIRIKIGSWRGVERTASPEYEDVKAAAVAHNVPLKQVYHAALQAYAARQNRQGTSS</sequence>
<dbReference type="Gene3D" id="3.10.20.300">
    <property type="entry name" value="mk0293 like domain"/>
    <property type="match status" value="1"/>
</dbReference>
<dbReference type="InterPro" id="IPR002822">
    <property type="entry name" value="Ni_insertion"/>
</dbReference>
<dbReference type="InParanoid" id="S0EVM6"/>
<dbReference type="eggNOG" id="COG1641">
    <property type="taxonomic scope" value="Bacteria"/>
</dbReference>
<accession>S0EVM6</accession>